<dbReference type="Proteomes" id="UP000239425">
    <property type="component" value="Unassembled WGS sequence"/>
</dbReference>
<feature type="region of interest" description="Disordered" evidence="1">
    <location>
        <begin position="57"/>
        <end position="83"/>
    </location>
</feature>
<gene>
    <name evidence="2" type="ORF">HCUR_00001</name>
</gene>
<keyword evidence="3" id="KW-1185">Reference proteome</keyword>
<proteinExistence type="predicted"/>
<dbReference type="AlphaFoldDB" id="A0A2S5RIB7"/>
<protein>
    <submittedName>
        <fullName evidence="2">Uncharacterized protein</fullName>
    </submittedName>
</protein>
<accession>A0A2S5RIB7</accession>
<organism evidence="2 3">
    <name type="scientific">Holospora curviuscula</name>
    <dbReference type="NCBI Taxonomy" id="1082868"/>
    <lineage>
        <taxon>Bacteria</taxon>
        <taxon>Pseudomonadati</taxon>
        <taxon>Pseudomonadota</taxon>
        <taxon>Alphaproteobacteria</taxon>
        <taxon>Holosporales</taxon>
        <taxon>Holosporaceae</taxon>
        <taxon>Holospora</taxon>
    </lineage>
</organism>
<evidence type="ECO:0000256" key="1">
    <source>
        <dbReference type="SAM" id="MobiDB-lite"/>
    </source>
</evidence>
<name>A0A2S5RIB7_9PROT</name>
<dbReference type="EMBL" id="PHHC01000001">
    <property type="protein sequence ID" value="PPE06972.1"/>
    <property type="molecule type" value="Genomic_DNA"/>
</dbReference>
<reference evidence="2 3" key="1">
    <citation type="submission" date="2017-11" db="EMBL/GenBank/DDBJ databases">
        <title>Comparative genomic analysis of Holospora spp., intranuclear symbionts of paramecia.</title>
        <authorList>
            <person name="Garushyants S.K."/>
            <person name="Beliavskaya A."/>
            <person name="Malko D.B."/>
            <person name="Logacheva M.D."/>
            <person name="Rautian M.S."/>
            <person name="Gelfand M.S."/>
        </authorList>
    </citation>
    <scope>NUCLEOTIDE SEQUENCE [LARGE SCALE GENOMIC DNA]</scope>
    <source>
        <strain evidence="3">02AZ16</strain>
    </source>
</reference>
<feature type="compositionally biased region" description="Basic residues" evidence="1">
    <location>
        <begin position="58"/>
        <end position="67"/>
    </location>
</feature>
<sequence length="240" mass="27040">MKLAKAVVQAGETAGALKNAYKKEGMAGAGAVLAQEILGRQVGKALGKGLEKAEGFKRTHRHMKGPKPIKQPAQGLGGQGGMMDKPVSAAEQAAITQYFIHYRNQKFVVGNHKDIEQAMKDRNIEFKSIMKKRTARHHVGTHVNNRRFIAFDIHEDAGVSIIIPKEWHGSWAHTANHLQFENLRQSLFWSIRDLRNCVHRIPDPVLRKEVQQDLNAALIQAVRLNEKHFSEQMQNRILKP</sequence>
<comment type="caution">
    <text evidence="2">The sequence shown here is derived from an EMBL/GenBank/DDBJ whole genome shotgun (WGS) entry which is preliminary data.</text>
</comment>
<evidence type="ECO:0000313" key="2">
    <source>
        <dbReference type="EMBL" id="PPE06972.1"/>
    </source>
</evidence>
<evidence type="ECO:0000313" key="3">
    <source>
        <dbReference type="Proteomes" id="UP000239425"/>
    </source>
</evidence>